<dbReference type="AlphaFoldDB" id="A0ABD6HWK3"/>
<proteinExistence type="predicted"/>
<dbReference type="EMBL" id="WNKC01000007">
    <property type="protein sequence ID" value="MVF06046.1"/>
    <property type="molecule type" value="Genomic_DNA"/>
</dbReference>
<name>A0ABD6HWK3_SERMA</name>
<gene>
    <name evidence="2" type="ORF">GMA22_22675</name>
</gene>
<protein>
    <recommendedName>
        <fullName evidence="4">Phage holin, lambda family</fullName>
    </recommendedName>
</protein>
<organism evidence="2 3">
    <name type="scientific">Serratia marcescens</name>
    <dbReference type="NCBI Taxonomy" id="615"/>
    <lineage>
        <taxon>Bacteria</taxon>
        <taxon>Pseudomonadati</taxon>
        <taxon>Pseudomonadota</taxon>
        <taxon>Gammaproteobacteria</taxon>
        <taxon>Enterobacterales</taxon>
        <taxon>Yersiniaceae</taxon>
        <taxon>Serratia</taxon>
    </lineage>
</organism>
<sequence>MNNQHLPPGFLEATLLWMKTNAPVLYGSFAAFGMATLLTLRDGKSWMDAVSAGAICLLISMGVINSLELFGMSQDNALLIGVVIGGIGVERCLAILRAFSSMKTNVPLNDKGKRDEDK</sequence>
<keyword evidence="1" id="KW-0472">Membrane</keyword>
<evidence type="ECO:0008006" key="4">
    <source>
        <dbReference type="Google" id="ProtNLM"/>
    </source>
</evidence>
<comment type="caution">
    <text evidence="2">The sequence shown here is derived from an EMBL/GenBank/DDBJ whole genome shotgun (WGS) entry which is preliminary data.</text>
</comment>
<evidence type="ECO:0000313" key="3">
    <source>
        <dbReference type="Proteomes" id="UP000443014"/>
    </source>
</evidence>
<dbReference type="RefSeq" id="WP_156866460.1">
    <property type="nucleotide sequence ID" value="NZ_JAOEGE010000001.1"/>
</dbReference>
<feature type="transmembrane region" description="Helical" evidence="1">
    <location>
        <begin position="20"/>
        <end position="40"/>
    </location>
</feature>
<evidence type="ECO:0000256" key="1">
    <source>
        <dbReference type="SAM" id="Phobius"/>
    </source>
</evidence>
<dbReference type="Pfam" id="PF05106">
    <property type="entry name" value="Phage_holin_3_1"/>
    <property type="match status" value="1"/>
</dbReference>
<reference evidence="2 3" key="1">
    <citation type="submission" date="2019-11" db="EMBL/GenBank/DDBJ databases">
        <title>Whole genome sequence of a plant growth promoting strain Serratia marcescens BTL07 isolated from the rhizoplane of Chili (Capsicum annuum).</title>
        <authorList>
            <person name="Dutta S."/>
            <person name="Khatun A."/>
            <person name="Gupta D.R."/>
            <person name="Surovy M.Z."/>
            <person name="Rahman M.M."/>
            <person name="Mahmud N.U."/>
            <person name="Emes R."/>
            <person name="Warry A."/>
            <person name="West H."/>
            <person name="Clarke M.L."/>
            <person name="Islam M.T."/>
        </authorList>
    </citation>
    <scope>NUCLEOTIDE SEQUENCE [LARGE SCALE GENOMIC DNA]</scope>
    <source>
        <strain evidence="2 3">BTL07</strain>
    </source>
</reference>
<dbReference type="Proteomes" id="UP000443014">
    <property type="component" value="Unassembled WGS sequence"/>
</dbReference>
<keyword evidence="1" id="KW-1133">Transmembrane helix</keyword>
<evidence type="ECO:0000313" key="2">
    <source>
        <dbReference type="EMBL" id="MVF06046.1"/>
    </source>
</evidence>
<accession>A0ABD6HWK3</accession>
<dbReference type="InterPro" id="IPR006481">
    <property type="entry name" value="Phage_lambda_GpS_holin"/>
</dbReference>
<feature type="transmembrane region" description="Helical" evidence="1">
    <location>
        <begin position="77"/>
        <end position="96"/>
    </location>
</feature>
<feature type="transmembrane region" description="Helical" evidence="1">
    <location>
        <begin position="52"/>
        <end position="71"/>
    </location>
</feature>
<keyword evidence="1" id="KW-0812">Transmembrane</keyword>